<dbReference type="RefSeq" id="WP_263544708.1">
    <property type="nucleotide sequence ID" value="NZ_JAOVZO020000015.1"/>
</dbReference>
<gene>
    <name evidence="2" type="ORF">OD750_010730</name>
</gene>
<feature type="domain" description="DUF6895" evidence="1">
    <location>
        <begin position="214"/>
        <end position="297"/>
    </location>
</feature>
<sequence length="362" mass="41252">MRTKARERAIGRGMGFIVALVETDGCLDYLGSGLLYFCRSLATTSPDRHLRTQARQIGRVAFAHWQSTMWGDTADPDAAWWVAELVRGYAAGEDLGVRSPSMKRWLASAVVRFDVDDFLLFDPRREAPPAGCTDECDCGTRSPRGRGVCVNRACRAPLTRMSRYRLWCNAFTGAYCAERYGVPFRARYRDVVRWLPQMRPYRIDGRSSTATFYDIAYTITHLVYTLNDYGLYRLEPAWLPWEYEFLRTYIDTAIACDDPDLVGEFLDALRAFGQPEDDAAVARGYDYVLGAQNADGSWGVWDADTLYTGFHATWAAIDGLREFAWQGPALFWPDLKPSLERWARIDYAPSANVPTEKTRRRR</sequence>
<comment type="caution">
    <text evidence="2">The sequence shown here is derived from an EMBL/GenBank/DDBJ whole genome shotgun (WGS) entry which is preliminary data.</text>
</comment>
<dbReference type="Gene3D" id="1.50.10.20">
    <property type="match status" value="1"/>
</dbReference>
<dbReference type="AlphaFoldDB" id="A0A9X4BKB6"/>
<name>A0A9X4BKB6_9GAMM</name>
<dbReference type="InterPro" id="IPR008930">
    <property type="entry name" value="Terpenoid_cyclase/PrenylTrfase"/>
</dbReference>
<reference evidence="2" key="1">
    <citation type="submission" date="2023-02" db="EMBL/GenBank/DDBJ databases">
        <title>Tahibacter soli sp. nov. isolated from soil.</title>
        <authorList>
            <person name="Baek J.H."/>
            <person name="Lee J.K."/>
            <person name="Choi D.G."/>
            <person name="Jeon C.O."/>
        </authorList>
    </citation>
    <scope>NUCLEOTIDE SEQUENCE</scope>
    <source>
        <strain evidence="2">BL</strain>
    </source>
</reference>
<evidence type="ECO:0000313" key="3">
    <source>
        <dbReference type="Proteomes" id="UP001139971"/>
    </source>
</evidence>
<dbReference type="SUPFAM" id="SSF48239">
    <property type="entry name" value="Terpenoid cyclases/Protein prenyltransferases"/>
    <property type="match status" value="1"/>
</dbReference>
<evidence type="ECO:0000259" key="1">
    <source>
        <dbReference type="Pfam" id="PF21836"/>
    </source>
</evidence>
<dbReference type="Proteomes" id="UP001139971">
    <property type="component" value="Unassembled WGS sequence"/>
</dbReference>
<accession>A0A9X4BKB6</accession>
<organism evidence="2 3">
    <name type="scientific">Tahibacter soli</name>
    <dbReference type="NCBI Taxonomy" id="2983605"/>
    <lineage>
        <taxon>Bacteria</taxon>
        <taxon>Pseudomonadati</taxon>
        <taxon>Pseudomonadota</taxon>
        <taxon>Gammaproteobacteria</taxon>
        <taxon>Lysobacterales</taxon>
        <taxon>Rhodanobacteraceae</taxon>
        <taxon>Tahibacter</taxon>
    </lineage>
</organism>
<protein>
    <recommendedName>
        <fullName evidence="1">DUF6895 domain-containing protein</fullName>
    </recommendedName>
</protein>
<evidence type="ECO:0000313" key="2">
    <source>
        <dbReference type="EMBL" id="MDC8013019.1"/>
    </source>
</evidence>
<dbReference type="EMBL" id="JAOVZO020000015">
    <property type="protein sequence ID" value="MDC8013019.1"/>
    <property type="molecule type" value="Genomic_DNA"/>
</dbReference>
<proteinExistence type="predicted"/>
<dbReference type="InterPro" id="IPR054190">
    <property type="entry name" value="DUF6895"/>
</dbReference>
<dbReference type="Pfam" id="PF21836">
    <property type="entry name" value="DUF6895"/>
    <property type="match status" value="1"/>
</dbReference>
<keyword evidence="3" id="KW-1185">Reference proteome</keyword>